<evidence type="ECO:0000256" key="8">
    <source>
        <dbReference type="RuleBase" id="RU361183"/>
    </source>
</evidence>
<feature type="binding site" evidence="7">
    <location>
        <position position="67"/>
    </location>
    <ligand>
        <name>Zn(2+)</name>
        <dbReference type="ChEBI" id="CHEBI:29105"/>
        <note>catalytic</note>
    </ligand>
</feature>
<dbReference type="PROSITE" id="PS51864">
    <property type="entry name" value="ASTACIN"/>
    <property type="match status" value="1"/>
</dbReference>
<comment type="caution">
    <text evidence="7">Lacks conserved residue(s) required for the propagation of feature annotation.</text>
</comment>
<evidence type="ECO:0000256" key="7">
    <source>
        <dbReference type="PROSITE-ProRule" id="PRU01211"/>
    </source>
</evidence>
<keyword evidence="3 7" id="KW-0378">Hydrolase</keyword>
<dbReference type="PROSITE" id="PS01186">
    <property type="entry name" value="EGF_2"/>
    <property type="match status" value="1"/>
</dbReference>
<dbReference type="AlphaFoldDB" id="A0A368GYT4"/>
<dbReference type="STRING" id="29170.A0A368GYT4"/>
<protein>
    <recommendedName>
        <fullName evidence="8">Metalloendopeptidase</fullName>
        <ecNumber evidence="8">3.4.24.-</ecNumber>
    </recommendedName>
</protein>
<evidence type="ECO:0000256" key="4">
    <source>
        <dbReference type="ARBA" id="ARBA00022833"/>
    </source>
</evidence>
<dbReference type="InterPro" id="IPR000742">
    <property type="entry name" value="EGF"/>
</dbReference>
<comment type="cofactor">
    <cofactor evidence="7 8">
        <name>Zn(2+)</name>
        <dbReference type="ChEBI" id="CHEBI:29105"/>
    </cofactor>
    <text evidence="7 8">Binds 1 zinc ion per subunit.</text>
</comment>
<keyword evidence="2 7" id="KW-0479">Metal-binding</keyword>
<evidence type="ECO:0000313" key="11">
    <source>
        <dbReference type="Proteomes" id="UP000252519"/>
    </source>
</evidence>
<keyword evidence="1 7" id="KW-0645">Protease</keyword>
<dbReference type="PRINTS" id="PR00480">
    <property type="entry name" value="ASTACIN"/>
</dbReference>
<sequence>MAATRAWEKDTCIKFINNRTAGSLQVGIFSRGGCYYQGNGKSFWMNVGCGHLPSITHELGHAIGLGHTHNRHDRDEYLRMDWGNVDRGFYHFSQKNPGYSIEVYRSQYKPMTKEENENYGVPYDFGSIMHYGVPLVNPAMTPNDKNYERTIGSGLISFVDLLMVNKHFKCEGLCDPSTSAKCTRDGFPNPNDCNTCVCPGGYGGRLCEEKPYECTESQTVTATKDWNQVQRNAYNQIGDRYSYFKCTSWIKSPNGTKIVVEISDINSNVERTGCVLAGIEIKTQEDQRLTGYRYATFT</sequence>
<dbReference type="Proteomes" id="UP000252519">
    <property type="component" value="Unassembled WGS sequence"/>
</dbReference>
<dbReference type="EMBL" id="JOJR01000045">
    <property type="protein sequence ID" value="RCN48529.1"/>
    <property type="molecule type" value="Genomic_DNA"/>
</dbReference>
<accession>A0A368GYT4</accession>
<comment type="caution">
    <text evidence="10">The sequence shown here is derived from an EMBL/GenBank/DDBJ whole genome shotgun (WGS) entry which is preliminary data.</text>
</comment>
<dbReference type="OrthoDB" id="291007at2759"/>
<dbReference type="Gene3D" id="3.40.390.10">
    <property type="entry name" value="Collagenase (Catalytic Domain)"/>
    <property type="match status" value="1"/>
</dbReference>
<dbReference type="GO" id="GO:0004222">
    <property type="term" value="F:metalloendopeptidase activity"/>
    <property type="evidence" value="ECO:0007669"/>
    <property type="project" value="UniProtKB-UniRule"/>
</dbReference>
<dbReference type="EC" id="3.4.24.-" evidence="8"/>
<feature type="domain" description="Peptidase M12A" evidence="9">
    <location>
        <begin position="1"/>
        <end position="171"/>
    </location>
</feature>
<dbReference type="SMART" id="SM00235">
    <property type="entry name" value="ZnMc"/>
    <property type="match status" value="1"/>
</dbReference>
<keyword evidence="6" id="KW-1015">Disulfide bond</keyword>
<dbReference type="PANTHER" id="PTHR10127">
    <property type="entry name" value="DISCOIDIN, CUB, EGF, LAMININ , AND ZINC METALLOPROTEASE DOMAIN CONTAINING"/>
    <property type="match status" value="1"/>
</dbReference>
<feature type="binding site" evidence="7">
    <location>
        <position position="57"/>
    </location>
    <ligand>
        <name>Zn(2+)</name>
        <dbReference type="ChEBI" id="CHEBI:29105"/>
        <note>catalytic</note>
    </ligand>
</feature>
<feature type="binding site" evidence="7">
    <location>
        <position position="61"/>
    </location>
    <ligand>
        <name>Zn(2+)</name>
        <dbReference type="ChEBI" id="CHEBI:29105"/>
        <note>catalytic</note>
    </ligand>
</feature>
<evidence type="ECO:0000256" key="1">
    <source>
        <dbReference type="ARBA" id="ARBA00022670"/>
    </source>
</evidence>
<keyword evidence="11" id="KW-1185">Reference proteome</keyword>
<keyword evidence="5 7" id="KW-0482">Metalloprotease</keyword>
<evidence type="ECO:0000259" key="9">
    <source>
        <dbReference type="PROSITE" id="PS51864"/>
    </source>
</evidence>
<evidence type="ECO:0000256" key="6">
    <source>
        <dbReference type="ARBA" id="ARBA00023157"/>
    </source>
</evidence>
<dbReference type="SUPFAM" id="SSF55486">
    <property type="entry name" value="Metalloproteases ('zincins'), catalytic domain"/>
    <property type="match status" value="1"/>
</dbReference>
<gene>
    <name evidence="10" type="ORF">ANCCAN_05354</name>
</gene>
<dbReference type="InterPro" id="IPR024079">
    <property type="entry name" value="MetalloPept_cat_dom_sf"/>
</dbReference>
<dbReference type="GO" id="GO:0008270">
    <property type="term" value="F:zinc ion binding"/>
    <property type="evidence" value="ECO:0007669"/>
    <property type="project" value="UniProtKB-UniRule"/>
</dbReference>
<evidence type="ECO:0000256" key="5">
    <source>
        <dbReference type="ARBA" id="ARBA00023049"/>
    </source>
</evidence>
<evidence type="ECO:0000313" key="10">
    <source>
        <dbReference type="EMBL" id="RCN48529.1"/>
    </source>
</evidence>
<feature type="active site" evidence="7">
    <location>
        <position position="58"/>
    </location>
</feature>
<name>A0A368GYT4_ANCCA</name>
<evidence type="ECO:0000256" key="3">
    <source>
        <dbReference type="ARBA" id="ARBA00022801"/>
    </source>
</evidence>
<evidence type="ECO:0000256" key="2">
    <source>
        <dbReference type="ARBA" id="ARBA00022723"/>
    </source>
</evidence>
<dbReference type="GO" id="GO:0006508">
    <property type="term" value="P:proteolysis"/>
    <property type="evidence" value="ECO:0007669"/>
    <property type="project" value="UniProtKB-KW"/>
</dbReference>
<dbReference type="InterPro" id="IPR001506">
    <property type="entry name" value="Peptidase_M12A"/>
</dbReference>
<dbReference type="InterPro" id="IPR006026">
    <property type="entry name" value="Peptidase_Metallo"/>
</dbReference>
<proteinExistence type="predicted"/>
<organism evidence="10 11">
    <name type="scientific">Ancylostoma caninum</name>
    <name type="common">Dog hookworm</name>
    <dbReference type="NCBI Taxonomy" id="29170"/>
    <lineage>
        <taxon>Eukaryota</taxon>
        <taxon>Metazoa</taxon>
        <taxon>Ecdysozoa</taxon>
        <taxon>Nematoda</taxon>
        <taxon>Chromadorea</taxon>
        <taxon>Rhabditida</taxon>
        <taxon>Rhabditina</taxon>
        <taxon>Rhabditomorpha</taxon>
        <taxon>Strongyloidea</taxon>
        <taxon>Ancylostomatidae</taxon>
        <taxon>Ancylostomatinae</taxon>
        <taxon>Ancylostoma</taxon>
    </lineage>
</organism>
<reference evidence="10 11" key="1">
    <citation type="submission" date="2014-10" db="EMBL/GenBank/DDBJ databases">
        <title>Draft genome of the hookworm Ancylostoma caninum.</title>
        <authorList>
            <person name="Mitreva M."/>
        </authorList>
    </citation>
    <scope>NUCLEOTIDE SEQUENCE [LARGE SCALE GENOMIC DNA]</scope>
    <source>
        <strain evidence="10 11">Baltimore</strain>
    </source>
</reference>
<dbReference type="Pfam" id="PF01400">
    <property type="entry name" value="Astacin"/>
    <property type="match status" value="1"/>
</dbReference>
<keyword evidence="4 7" id="KW-0862">Zinc</keyword>
<dbReference type="PANTHER" id="PTHR10127:SF780">
    <property type="entry name" value="METALLOENDOPEPTIDASE"/>
    <property type="match status" value="1"/>
</dbReference>